<evidence type="ECO:0000313" key="3">
    <source>
        <dbReference type="EMBL" id="UZF44398.1"/>
    </source>
</evidence>
<dbReference type="InterPro" id="IPR029069">
    <property type="entry name" value="HotDog_dom_sf"/>
</dbReference>
<evidence type="ECO:0000256" key="1">
    <source>
        <dbReference type="ARBA" id="ARBA00022801"/>
    </source>
</evidence>
<dbReference type="SUPFAM" id="SSF54637">
    <property type="entry name" value="Thioesterase/thiol ester dehydrase-isomerase"/>
    <property type="match status" value="2"/>
</dbReference>
<evidence type="ECO:0000313" key="4">
    <source>
        <dbReference type="Proteomes" id="UP001162740"/>
    </source>
</evidence>
<dbReference type="Proteomes" id="UP001162740">
    <property type="component" value="Chromosome"/>
</dbReference>
<dbReference type="InterPro" id="IPR049449">
    <property type="entry name" value="TesB_ACOT8-like_N"/>
</dbReference>
<feature type="domain" description="Acyl-CoA thioesterase-like N-terminal HotDog" evidence="2">
    <location>
        <begin position="210"/>
        <end position="289"/>
    </location>
</feature>
<dbReference type="Pfam" id="PF13622">
    <property type="entry name" value="4HBT_3"/>
    <property type="match status" value="1"/>
</dbReference>
<dbReference type="GO" id="GO:0047617">
    <property type="term" value="F:fatty acyl-CoA hydrolase activity"/>
    <property type="evidence" value="ECO:0007669"/>
    <property type="project" value="InterPro"/>
</dbReference>
<organism evidence="3 4">
    <name type="scientific">Rhodococcus rhodochrous</name>
    <dbReference type="NCBI Taxonomy" id="1829"/>
    <lineage>
        <taxon>Bacteria</taxon>
        <taxon>Bacillati</taxon>
        <taxon>Actinomycetota</taxon>
        <taxon>Actinomycetes</taxon>
        <taxon>Mycobacteriales</taxon>
        <taxon>Nocardiaceae</taxon>
        <taxon>Rhodococcus</taxon>
    </lineage>
</organism>
<evidence type="ECO:0000259" key="2">
    <source>
        <dbReference type="Pfam" id="PF13622"/>
    </source>
</evidence>
<proteinExistence type="predicted"/>
<sequence>MSENSISTSQRPSVSMNQRTFTADFGLTSLQLSKERAIMRADLHDKLRNDAGAAALGMLTTVVDIVTSTPPLAVCSPDWVATQDLSIHTAEPLTEGPIVVDTHLVRVGKKTVHVAAQIFDGRGSSGLEELVAALDDGALQPAGRGLVTFVRLPRAAAAGSGYYNPSEWVGAIHEFPREHIDGSIYSRLGMRTLDARAGVLELDLTPFVANMIGTIQGGAQALLAEHAAHTVLPGFVATDFQAHYLSQVKVGPARSHVTVVRETKDHAIVDVRLVDAGADDQVLALTTVTLRRLPFS</sequence>
<reference evidence="3 4" key="1">
    <citation type="journal article" date="2021" name="Front. Microbiol.">
        <title>Bacterial Transformation of Aromatic Monomers in Softwood Black Liquor.</title>
        <authorList>
            <person name="Navas L.E."/>
            <person name="Dexter G."/>
            <person name="Liu J."/>
            <person name="Levy-Booth D."/>
            <person name="Cho M."/>
            <person name="Jang S.K."/>
            <person name="Mansfield S.D."/>
            <person name="Renneckar S."/>
            <person name="Mohn W.W."/>
            <person name="Eltis L.D."/>
        </authorList>
    </citation>
    <scope>NUCLEOTIDE SEQUENCE [LARGE SCALE GENOMIC DNA]</scope>
    <source>
        <strain evidence="3 4">GD02</strain>
    </source>
</reference>
<dbReference type="RefSeq" id="WP_229579587.1">
    <property type="nucleotide sequence ID" value="NZ_CP083974.1"/>
</dbReference>
<dbReference type="PANTHER" id="PTHR21660:SF1">
    <property type="entry name" value="ACYL-COENZYME A THIOESTERASE 13"/>
    <property type="match status" value="1"/>
</dbReference>
<keyword evidence="1" id="KW-0378">Hydrolase</keyword>
<dbReference type="EMBL" id="CP083974">
    <property type="protein sequence ID" value="UZF44398.1"/>
    <property type="molecule type" value="Genomic_DNA"/>
</dbReference>
<name>A0AA46WUA2_RHORH</name>
<dbReference type="PANTHER" id="PTHR21660">
    <property type="entry name" value="THIOESTERASE SUPERFAMILY MEMBER-RELATED"/>
    <property type="match status" value="1"/>
</dbReference>
<dbReference type="CDD" id="cd03443">
    <property type="entry name" value="PaaI_thioesterase"/>
    <property type="match status" value="1"/>
</dbReference>
<dbReference type="InterPro" id="IPR039298">
    <property type="entry name" value="ACOT13"/>
</dbReference>
<protein>
    <submittedName>
        <fullName evidence="3">Thioesterase family protein</fullName>
    </submittedName>
</protein>
<dbReference type="Gene3D" id="3.10.129.10">
    <property type="entry name" value="Hotdog Thioesterase"/>
    <property type="match status" value="2"/>
</dbReference>
<accession>A0AA46WUA2</accession>
<gene>
    <name evidence="3" type="ORF">KUM34_021470</name>
</gene>
<dbReference type="AlphaFoldDB" id="A0AA46WUA2"/>